<reference evidence="1" key="2">
    <citation type="journal article" date="2023" name="Plants (Basel)">
        <title>Annotation of the Turnera subulata (Passifloraceae) Draft Genome Reveals the S-Locus Evolved after the Divergence of Turneroideae from Passifloroideae in a Stepwise Manner.</title>
        <authorList>
            <person name="Henning P.M."/>
            <person name="Roalson E.H."/>
            <person name="Mir W."/>
            <person name="McCubbin A.G."/>
            <person name="Shore J.S."/>
        </authorList>
    </citation>
    <scope>NUCLEOTIDE SEQUENCE</scope>
    <source>
        <strain evidence="1">F60SS</strain>
    </source>
</reference>
<dbReference type="EMBL" id="JAKUCV010003721">
    <property type="protein sequence ID" value="KAJ4837852.1"/>
    <property type="molecule type" value="Genomic_DNA"/>
</dbReference>
<dbReference type="GO" id="GO:0046872">
    <property type="term" value="F:metal ion binding"/>
    <property type="evidence" value="ECO:0007669"/>
    <property type="project" value="InterPro"/>
</dbReference>
<dbReference type="InterPro" id="IPR042885">
    <property type="entry name" value="HIPP47/16"/>
</dbReference>
<dbReference type="PANTHER" id="PTHR46932">
    <property type="entry name" value="HEAVY METAL-ASSOCIATED ISOPRENYLATED PLANT PROTEIN 47"/>
    <property type="match status" value="1"/>
</dbReference>
<protein>
    <recommendedName>
        <fullName evidence="3">HMA domain-containing protein</fullName>
    </recommendedName>
</protein>
<keyword evidence="2" id="KW-1185">Reference proteome</keyword>
<dbReference type="Gene3D" id="3.30.70.100">
    <property type="match status" value="1"/>
</dbReference>
<dbReference type="OrthoDB" id="692882at2759"/>
<reference evidence="1" key="1">
    <citation type="submission" date="2022-02" db="EMBL/GenBank/DDBJ databases">
        <authorList>
            <person name="Henning P.M."/>
            <person name="McCubbin A.G."/>
            <person name="Shore J.S."/>
        </authorList>
    </citation>
    <scope>NUCLEOTIDE SEQUENCE</scope>
    <source>
        <strain evidence="1">F60SS</strain>
        <tissue evidence="1">Leaves</tissue>
    </source>
</reference>
<dbReference type="InterPro" id="IPR036163">
    <property type="entry name" value="HMA_dom_sf"/>
</dbReference>
<organism evidence="1 2">
    <name type="scientific">Turnera subulata</name>
    <dbReference type="NCBI Taxonomy" id="218843"/>
    <lineage>
        <taxon>Eukaryota</taxon>
        <taxon>Viridiplantae</taxon>
        <taxon>Streptophyta</taxon>
        <taxon>Embryophyta</taxon>
        <taxon>Tracheophyta</taxon>
        <taxon>Spermatophyta</taxon>
        <taxon>Magnoliopsida</taxon>
        <taxon>eudicotyledons</taxon>
        <taxon>Gunneridae</taxon>
        <taxon>Pentapetalae</taxon>
        <taxon>rosids</taxon>
        <taxon>fabids</taxon>
        <taxon>Malpighiales</taxon>
        <taxon>Passifloraceae</taxon>
        <taxon>Turnera</taxon>
    </lineage>
</organism>
<dbReference type="Proteomes" id="UP001141552">
    <property type="component" value="Unassembled WGS sequence"/>
</dbReference>
<evidence type="ECO:0000313" key="1">
    <source>
        <dbReference type="EMBL" id="KAJ4837852.1"/>
    </source>
</evidence>
<dbReference type="AlphaFoldDB" id="A0A9Q0FUM1"/>
<sequence>MKLDQRIVFQVQMNCEKSRKIARTVVAKTDGVNSLAMVGEDRVVVVGYGVDIACLKNKLHKKVLHHQRSSPHLPFF</sequence>
<comment type="caution">
    <text evidence="1">The sequence shown here is derived from an EMBL/GenBank/DDBJ whole genome shotgun (WGS) entry which is preliminary data.</text>
</comment>
<name>A0A9Q0FUM1_9ROSI</name>
<gene>
    <name evidence="1" type="ORF">Tsubulata_001674</name>
</gene>
<dbReference type="PANTHER" id="PTHR46932:SF12">
    <property type="entry name" value="HEAVY METAL-ASSOCIATED ISOPRENYLATED PLANT PROTEIN 47"/>
    <property type="match status" value="1"/>
</dbReference>
<accession>A0A9Q0FUM1</accession>
<evidence type="ECO:0000313" key="2">
    <source>
        <dbReference type="Proteomes" id="UP001141552"/>
    </source>
</evidence>
<proteinExistence type="predicted"/>
<dbReference type="SUPFAM" id="SSF55008">
    <property type="entry name" value="HMA, heavy metal-associated domain"/>
    <property type="match status" value="1"/>
</dbReference>
<evidence type="ECO:0008006" key="3">
    <source>
        <dbReference type="Google" id="ProtNLM"/>
    </source>
</evidence>